<evidence type="ECO:0000259" key="10">
    <source>
        <dbReference type="Pfam" id="PF00218"/>
    </source>
</evidence>
<sequence length="265" mass="30487">MILDVIVEDKKKRLIEDKNRVPFEEVKREALKLVEADAFTGGRFYEALAKEELSIIGEFKKASPSLGNIKKTMELTDRIDDYNASVDCISCLTEQDHFLGNIDYFKQIRAISKLPMIRKDFMIDEYQFYEAKVIGADAILLIAAILDDAQMKDFYQLAESLHLDALVEVHDEKEMERALKIDPRIVGVNNRDLRDFTIRLDNTKRLSPMVPEGKVFVAESGIVEDDDVRFLKECNVNAFLIGRAFMESENPKEKAKHWKNIYAEA</sequence>
<keyword evidence="6 9" id="KW-0822">Tryptophan biosynthesis</keyword>
<organism evidence="11 12">
    <name type="scientific">Eubacterium oxidoreducens</name>
    <dbReference type="NCBI Taxonomy" id="1732"/>
    <lineage>
        <taxon>Bacteria</taxon>
        <taxon>Bacillati</taxon>
        <taxon>Bacillota</taxon>
        <taxon>Clostridia</taxon>
        <taxon>Eubacteriales</taxon>
        <taxon>Eubacteriaceae</taxon>
        <taxon>Eubacterium</taxon>
    </lineage>
</organism>
<comment type="pathway">
    <text evidence="2 9">Amino-acid biosynthesis; L-tryptophan biosynthesis; L-tryptophan from chorismate: step 4/5.</text>
</comment>
<dbReference type="PROSITE" id="PS00614">
    <property type="entry name" value="IGPS"/>
    <property type="match status" value="1"/>
</dbReference>
<reference evidence="11 12" key="1">
    <citation type="submission" date="2016-10" db="EMBL/GenBank/DDBJ databases">
        <authorList>
            <person name="de Groot N.N."/>
        </authorList>
    </citation>
    <scope>NUCLEOTIDE SEQUENCE [LARGE SCALE GENOMIC DNA]</scope>
    <source>
        <strain evidence="11 12">DSM 3217</strain>
    </source>
</reference>
<dbReference type="EC" id="4.1.1.48" evidence="9"/>
<dbReference type="RefSeq" id="WP_090171988.1">
    <property type="nucleotide sequence ID" value="NZ_FMXR01000005.1"/>
</dbReference>
<dbReference type="Gene3D" id="3.20.20.70">
    <property type="entry name" value="Aldolase class I"/>
    <property type="match status" value="1"/>
</dbReference>
<dbReference type="NCBIfam" id="NF001377">
    <property type="entry name" value="PRK00278.2-4"/>
    <property type="match status" value="1"/>
</dbReference>
<comment type="catalytic activity">
    <reaction evidence="1 9">
        <text>1-(2-carboxyphenylamino)-1-deoxy-D-ribulose 5-phosphate + H(+) = (1S,2R)-1-C-(indol-3-yl)glycerol 3-phosphate + CO2 + H2O</text>
        <dbReference type="Rhea" id="RHEA:23476"/>
        <dbReference type="ChEBI" id="CHEBI:15377"/>
        <dbReference type="ChEBI" id="CHEBI:15378"/>
        <dbReference type="ChEBI" id="CHEBI:16526"/>
        <dbReference type="ChEBI" id="CHEBI:58613"/>
        <dbReference type="ChEBI" id="CHEBI:58866"/>
        <dbReference type="EC" id="4.1.1.48"/>
    </reaction>
</comment>
<name>A0A1G6AH01_EUBOX</name>
<keyword evidence="4 9" id="KW-0028">Amino-acid biosynthesis</keyword>
<dbReference type="GO" id="GO:0004425">
    <property type="term" value="F:indole-3-glycerol-phosphate synthase activity"/>
    <property type="evidence" value="ECO:0007669"/>
    <property type="project" value="UniProtKB-UniRule"/>
</dbReference>
<feature type="domain" description="Indole-3-glycerol phosphate synthase" evidence="10">
    <location>
        <begin position="3"/>
        <end position="256"/>
    </location>
</feature>
<dbReference type="InterPro" id="IPR013785">
    <property type="entry name" value="Aldolase_TIM"/>
</dbReference>
<dbReference type="CDD" id="cd00331">
    <property type="entry name" value="IGPS"/>
    <property type="match status" value="1"/>
</dbReference>
<evidence type="ECO:0000256" key="2">
    <source>
        <dbReference type="ARBA" id="ARBA00004696"/>
    </source>
</evidence>
<evidence type="ECO:0000256" key="4">
    <source>
        <dbReference type="ARBA" id="ARBA00022605"/>
    </source>
</evidence>
<protein>
    <recommendedName>
        <fullName evidence="9">Indole-3-glycerol phosphate synthase</fullName>
        <shortName evidence="9">IGPS</shortName>
        <ecNumber evidence="9">4.1.1.48</ecNumber>
    </recommendedName>
</protein>
<evidence type="ECO:0000256" key="1">
    <source>
        <dbReference type="ARBA" id="ARBA00001633"/>
    </source>
</evidence>
<evidence type="ECO:0000313" key="12">
    <source>
        <dbReference type="Proteomes" id="UP000199228"/>
    </source>
</evidence>
<dbReference type="FunFam" id="3.20.20.70:FF:000024">
    <property type="entry name" value="Indole-3-glycerol phosphate synthase"/>
    <property type="match status" value="1"/>
</dbReference>
<evidence type="ECO:0000256" key="6">
    <source>
        <dbReference type="ARBA" id="ARBA00022822"/>
    </source>
</evidence>
<dbReference type="HAMAP" id="MF_00134_B">
    <property type="entry name" value="IGPS_B"/>
    <property type="match status" value="1"/>
</dbReference>
<proteinExistence type="inferred from homology"/>
<dbReference type="SUPFAM" id="SSF51366">
    <property type="entry name" value="Ribulose-phoshate binding barrel"/>
    <property type="match status" value="1"/>
</dbReference>
<evidence type="ECO:0000256" key="3">
    <source>
        <dbReference type="ARBA" id="ARBA00008737"/>
    </source>
</evidence>
<comment type="similarity">
    <text evidence="3 9">Belongs to the TrpC family.</text>
</comment>
<evidence type="ECO:0000256" key="5">
    <source>
        <dbReference type="ARBA" id="ARBA00022793"/>
    </source>
</evidence>
<evidence type="ECO:0000256" key="7">
    <source>
        <dbReference type="ARBA" id="ARBA00023141"/>
    </source>
</evidence>
<dbReference type="EMBL" id="FMXR01000005">
    <property type="protein sequence ID" value="SDB07600.1"/>
    <property type="molecule type" value="Genomic_DNA"/>
</dbReference>
<evidence type="ECO:0000313" key="11">
    <source>
        <dbReference type="EMBL" id="SDB07600.1"/>
    </source>
</evidence>
<dbReference type="GO" id="GO:0004640">
    <property type="term" value="F:phosphoribosylanthranilate isomerase activity"/>
    <property type="evidence" value="ECO:0007669"/>
    <property type="project" value="TreeGrafter"/>
</dbReference>
<dbReference type="GO" id="GO:0000162">
    <property type="term" value="P:L-tryptophan biosynthetic process"/>
    <property type="evidence" value="ECO:0007669"/>
    <property type="project" value="UniProtKB-UniRule"/>
</dbReference>
<dbReference type="STRING" id="1732.SAMN02910417_00570"/>
<dbReference type="PANTHER" id="PTHR22854">
    <property type="entry name" value="TRYPTOPHAN BIOSYNTHESIS PROTEIN"/>
    <property type="match status" value="1"/>
</dbReference>
<keyword evidence="8 9" id="KW-0456">Lyase</keyword>
<dbReference type="OrthoDB" id="9804217at2"/>
<dbReference type="AlphaFoldDB" id="A0A1G6AH01"/>
<accession>A0A1G6AH01</accession>
<dbReference type="Pfam" id="PF00218">
    <property type="entry name" value="IGPS"/>
    <property type="match status" value="1"/>
</dbReference>
<evidence type="ECO:0000256" key="9">
    <source>
        <dbReference type="HAMAP-Rule" id="MF_00134"/>
    </source>
</evidence>
<dbReference type="InterPro" id="IPR045186">
    <property type="entry name" value="Indole-3-glycerol_P_synth"/>
</dbReference>
<dbReference type="InterPro" id="IPR013798">
    <property type="entry name" value="Indole-3-glycerol_P_synth_dom"/>
</dbReference>
<keyword evidence="12" id="KW-1185">Reference proteome</keyword>
<keyword evidence="5 9" id="KW-0210">Decarboxylase</keyword>
<gene>
    <name evidence="9" type="primary">trpC</name>
    <name evidence="11" type="ORF">SAMN02910417_00570</name>
</gene>
<dbReference type="UniPathway" id="UPA00035">
    <property type="reaction ID" value="UER00043"/>
</dbReference>
<dbReference type="InterPro" id="IPR011060">
    <property type="entry name" value="RibuloseP-bd_barrel"/>
</dbReference>
<evidence type="ECO:0000256" key="8">
    <source>
        <dbReference type="ARBA" id="ARBA00023239"/>
    </source>
</evidence>
<dbReference type="InterPro" id="IPR001468">
    <property type="entry name" value="Indole-3-GlycerolPSynthase_CS"/>
</dbReference>
<dbReference type="Proteomes" id="UP000199228">
    <property type="component" value="Unassembled WGS sequence"/>
</dbReference>
<keyword evidence="7 9" id="KW-0057">Aromatic amino acid biosynthesis</keyword>
<dbReference type="PANTHER" id="PTHR22854:SF2">
    <property type="entry name" value="INDOLE-3-GLYCEROL-PHOSPHATE SYNTHASE"/>
    <property type="match status" value="1"/>
</dbReference>